<dbReference type="EMBL" id="BKAJ01000134">
    <property type="protein sequence ID" value="GEP59567.1"/>
    <property type="molecule type" value="Genomic_DNA"/>
</dbReference>
<sequence>MNEIESVIARRLAFLEREFDRMGGAADDAEHDLRLNPSDPIARRQLEAIYALAGKTWAEILELRARQPGHHAVIRYDHHADRSADRAYRRALL</sequence>
<proteinExistence type="predicted"/>
<dbReference type="OrthoDB" id="9876040at2"/>
<comment type="caution">
    <text evidence="1">The sequence shown here is derived from an EMBL/GenBank/DDBJ whole genome shotgun (WGS) entry which is preliminary data.</text>
</comment>
<dbReference type="AlphaFoldDB" id="A0A512NKU5"/>
<protein>
    <submittedName>
        <fullName evidence="1">Uncharacterized protein</fullName>
    </submittedName>
</protein>
<gene>
    <name evidence="1" type="ORF">RSO01_67330</name>
</gene>
<name>A0A512NKU5_9HYPH</name>
<dbReference type="RefSeq" id="WP_147154943.1">
    <property type="nucleotide sequence ID" value="NZ_BKAJ01000134.1"/>
</dbReference>
<organism evidence="1 2">
    <name type="scientific">Reyranella soli</name>
    <dbReference type="NCBI Taxonomy" id="1230389"/>
    <lineage>
        <taxon>Bacteria</taxon>
        <taxon>Pseudomonadati</taxon>
        <taxon>Pseudomonadota</taxon>
        <taxon>Alphaproteobacteria</taxon>
        <taxon>Hyphomicrobiales</taxon>
        <taxon>Reyranellaceae</taxon>
        <taxon>Reyranella</taxon>
    </lineage>
</organism>
<evidence type="ECO:0000313" key="2">
    <source>
        <dbReference type="Proteomes" id="UP000321058"/>
    </source>
</evidence>
<dbReference type="Proteomes" id="UP000321058">
    <property type="component" value="Unassembled WGS sequence"/>
</dbReference>
<keyword evidence="2" id="KW-1185">Reference proteome</keyword>
<accession>A0A512NKU5</accession>
<reference evidence="1 2" key="1">
    <citation type="submission" date="2019-07" db="EMBL/GenBank/DDBJ databases">
        <title>Whole genome shotgun sequence of Reyranella soli NBRC 108950.</title>
        <authorList>
            <person name="Hosoyama A."/>
            <person name="Uohara A."/>
            <person name="Ohji S."/>
            <person name="Ichikawa N."/>
        </authorList>
    </citation>
    <scope>NUCLEOTIDE SEQUENCE [LARGE SCALE GENOMIC DNA]</scope>
    <source>
        <strain evidence="1 2">NBRC 108950</strain>
    </source>
</reference>
<evidence type="ECO:0000313" key="1">
    <source>
        <dbReference type="EMBL" id="GEP59567.1"/>
    </source>
</evidence>